<organism evidence="13 14">
    <name type="scientific">Phreatobacter cathodiphilus</name>
    <dbReference type="NCBI Taxonomy" id="1868589"/>
    <lineage>
        <taxon>Bacteria</taxon>
        <taxon>Pseudomonadati</taxon>
        <taxon>Pseudomonadota</taxon>
        <taxon>Alphaproteobacteria</taxon>
        <taxon>Hyphomicrobiales</taxon>
        <taxon>Phreatobacteraceae</taxon>
        <taxon>Phreatobacter</taxon>
    </lineage>
</organism>
<dbReference type="Pfam" id="PF00512">
    <property type="entry name" value="HisKA"/>
    <property type="match status" value="1"/>
</dbReference>
<evidence type="ECO:0000313" key="14">
    <source>
        <dbReference type="Proteomes" id="UP000237889"/>
    </source>
</evidence>
<dbReference type="OrthoDB" id="9804645at2"/>
<keyword evidence="8 13" id="KW-0418">Kinase</keyword>
<accession>A0A2S0NH21</accession>
<comment type="subcellular location">
    <subcellularLocation>
        <location evidence="2">Cell membrane</location>
        <topology evidence="2">Multi-pass membrane protein</topology>
    </subcellularLocation>
</comment>
<dbReference type="InterPro" id="IPR004358">
    <property type="entry name" value="Sig_transdc_His_kin-like_C"/>
</dbReference>
<keyword evidence="5" id="KW-0597">Phosphoprotein</keyword>
<evidence type="ECO:0000256" key="6">
    <source>
        <dbReference type="ARBA" id="ARBA00022679"/>
    </source>
</evidence>
<evidence type="ECO:0000256" key="4">
    <source>
        <dbReference type="ARBA" id="ARBA00022475"/>
    </source>
</evidence>
<feature type="transmembrane region" description="Helical" evidence="10">
    <location>
        <begin position="146"/>
        <end position="167"/>
    </location>
</feature>
<proteinExistence type="predicted"/>
<reference evidence="13 14" key="1">
    <citation type="submission" date="2018-03" db="EMBL/GenBank/DDBJ databases">
        <title>Genome sequencing of Phreatobacter sp.</title>
        <authorList>
            <person name="Kim S.-J."/>
            <person name="Heo J."/>
            <person name="Kwon S.-W."/>
        </authorList>
    </citation>
    <scope>NUCLEOTIDE SEQUENCE [LARGE SCALE GENOMIC DNA]</scope>
    <source>
        <strain evidence="13 14">S-12</strain>
    </source>
</reference>
<dbReference type="PANTHER" id="PTHR44936:SF10">
    <property type="entry name" value="SENSOR PROTEIN RSTB"/>
    <property type="match status" value="1"/>
</dbReference>
<dbReference type="Proteomes" id="UP000237889">
    <property type="component" value="Chromosome"/>
</dbReference>
<dbReference type="EMBL" id="CP027668">
    <property type="protein sequence ID" value="AVO47213.1"/>
    <property type="molecule type" value="Genomic_DNA"/>
</dbReference>
<evidence type="ECO:0000259" key="12">
    <source>
        <dbReference type="PROSITE" id="PS50885"/>
    </source>
</evidence>
<evidence type="ECO:0000256" key="2">
    <source>
        <dbReference type="ARBA" id="ARBA00004651"/>
    </source>
</evidence>
<keyword evidence="10" id="KW-0472">Membrane</keyword>
<keyword evidence="6" id="KW-0808">Transferase</keyword>
<evidence type="ECO:0000256" key="8">
    <source>
        <dbReference type="ARBA" id="ARBA00022777"/>
    </source>
</evidence>
<dbReference type="InterPro" id="IPR036890">
    <property type="entry name" value="HATPase_C_sf"/>
</dbReference>
<feature type="transmembrane region" description="Helical" evidence="10">
    <location>
        <begin position="12"/>
        <end position="33"/>
    </location>
</feature>
<dbReference type="InterPro" id="IPR038421">
    <property type="entry name" value="RisS_PPD_sf"/>
</dbReference>
<sequence>MLDSLFKQNIAVLAAAILGALLVSLVLIAGLVLRPQIERTAADTARVIRSLEHSFRQMDPSQRAHLAEALRADEAPDVLVGETAPDDADMQRNWFSRYFLHILSDQHGIPASGVVVDTDGRVWVRIATADRPYWLSLRTLPATDPVTGLLIASGIALLAALAGGIALQRRIAQPLRRLERAVGLMSSPSDAYDNTIQHPREIATVSRALQDMSERLRAAEADRALMLAGVSHDLRTPLTKLRLSLAMLKNADADLIEGAERNVIRIESLLGQFLDFARGFETEEARAVPLRALLRQAIEARNRCEAIALDAPADGLVWVKEAAVLRAVENLLANALKYGTAPIAVSARVHGGQLSIDVQDSGHGLSPDKARDLLRPFARGDSARAGEGTGLGLAIVDQVAKAHGGVVEFDQAAETFTVRLRIPQTKPA</sequence>
<dbReference type="CDD" id="cd00075">
    <property type="entry name" value="HATPase"/>
    <property type="match status" value="1"/>
</dbReference>
<dbReference type="InterPro" id="IPR005467">
    <property type="entry name" value="His_kinase_dom"/>
</dbReference>
<dbReference type="KEGG" id="phr:C6569_20405"/>
<dbReference type="InterPro" id="IPR050980">
    <property type="entry name" value="2C_sensor_his_kinase"/>
</dbReference>
<dbReference type="CDD" id="cd00082">
    <property type="entry name" value="HisKA"/>
    <property type="match status" value="1"/>
</dbReference>
<evidence type="ECO:0000259" key="11">
    <source>
        <dbReference type="PROSITE" id="PS50109"/>
    </source>
</evidence>
<dbReference type="EC" id="2.7.13.3" evidence="3"/>
<feature type="domain" description="HAMP" evidence="12">
    <location>
        <begin position="169"/>
        <end position="221"/>
    </location>
</feature>
<keyword evidence="14" id="KW-1185">Reference proteome</keyword>
<dbReference type="Gene3D" id="3.30.450.300">
    <property type="entry name" value="Sensor histidine kinase RisS, periplasmic domain"/>
    <property type="match status" value="1"/>
</dbReference>
<evidence type="ECO:0000313" key="13">
    <source>
        <dbReference type="EMBL" id="AVO47213.1"/>
    </source>
</evidence>
<evidence type="ECO:0000256" key="5">
    <source>
        <dbReference type="ARBA" id="ARBA00022553"/>
    </source>
</evidence>
<dbReference type="PROSITE" id="PS50109">
    <property type="entry name" value="HIS_KIN"/>
    <property type="match status" value="1"/>
</dbReference>
<dbReference type="AlphaFoldDB" id="A0A2S0NH21"/>
<dbReference type="SUPFAM" id="SSF55874">
    <property type="entry name" value="ATPase domain of HSP90 chaperone/DNA topoisomerase II/histidine kinase"/>
    <property type="match status" value="1"/>
</dbReference>
<dbReference type="InterPro" id="IPR003660">
    <property type="entry name" value="HAMP_dom"/>
</dbReference>
<keyword evidence="4" id="KW-1003">Cell membrane</keyword>
<dbReference type="PROSITE" id="PS50885">
    <property type="entry name" value="HAMP"/>
    <property type="match status" value="1"/>
</dbReference>
<dbReference type="PANTHER" id="PTHR44936">
    <property type="entry name" value="SENSOR PROTEIN CREC"/>
    <property type="match status" value="1"/>
</dbReference>
<dbReference type="SMART" id="SM00388">
    <property type="entry name" value="HisKA"/>
    <property type="match status" value="1"/>
</dbReference>
<dbReference type="SUPFAM" id="SSF47384">
    <property type="entry name" value="Homodimeric domain of signal transducing histidine kinase"/>
    <property type="match status" value="1"/>
</dbReference>
<dbReference type="InterPro" id="IPR036097">
    <property type="entry name" value="HisK_dim/P_sf"/>
</dbReference>
<keyword evidence="9" id="KW-0067">ATP-binding</keyword>
<evidence type="ECO:0000256" key="9">
    <source>
        <dbReference type="ARBA" id="ARBA00022840"/>
    </source>
</evidence>
<dbReference type="PRINTS" id="PR00344">
    <property type="entry name" value="BCTRLSENSOR"/>
</dbReference>
<dbReference type="InterPro" id="IPR003594">
    <property type="entry name" value="HATPase_dom"/>
</dbReference>
<evidence type="ECO:0000256" key="3">
    <source>
        <dbReference type="ARBA" id="ARBA00012438"/>
    </source>
</evidence>
<dbReference type="Gene3D" id="6.10.340.10">
    <property type="match status" value="1"/>
</dbReference>
<keyword evidence="10" id="KW-1133">Transmembrane helix</keyword>
<name>A0A2S0NH21_9HYPH</name>
<feature type="domain" description="Histidine kinase" evidence="11">
    <location>
        <begin position="229"/>
        <end position="426"/>
    </location>
</feature>
<dbReference type="RefSeq" id="WP_106750583.1">
    <property type="nucleotide sequence ID" value="NZ_CP027668.1"/>
</dbReference>
<protein>
    <recommendedName>
        <fullName evidence="3">histidine kinase</fullName>
        <ecNumber evidence="3">2.7.13.3</ecNumber>
    </recommendedName>
</protein>
<dbReference type="GO" id="GO:0000155">
    <property type="term" value="F:phosphorelay sensor kinase activity"/>
    <property type="evidence" value="ECO:0007669"/>
    <property type="project" value="InterPro"/>
</dbReference>
<evidence type="ECO:0000256" key="7">
    <source>
        <dbReference type="ARBA" id="ARBA00022741"/>
    </source>
</evidence>
<keyword evidence="10" id="KW-0812">Transmembrane</keyword>
<dbReference type="InterPro" id="IPR003661">
    <property type="entry name" value="HisK_dim/P_dom"/>
</dbReference>
<dbReference type="Gene3D" id="1.10.287.130">
    <property type="match status" value="1"/>
</dbReference>
<evidence type="ECO:0000256" key="1">
    <source>
        <dbReference type="ARBA" id="ARBA00000085"/>
    </source>
</evidence>
<evidence type="ECO:0000256" key="10">
    <source>
        <dbReference type="SAM" id="Phobius"/>
    </source>
</evidence>
<dbReference type="GO" id="GO:0005886">
    <property type="term" value="C:plasma membrane"/>
    <property type="evidence" value="ECO:0007669"/>
    <property type="project" value="UniProtKB-SubCell"/>
</dbReference>
<dbReference type="SMART" id="SM00387">
    <property type="entry name" value="HATPase_c"/>
    <property type="match status" value="1"/>
</dbReference>
<keyword evidence="7" id="KW-0547">Nucleotide-binding</keyword>
<dbReference type="GO" id="GO:0005524">
    <property type="term" value="F:ATP binding"/>
    <property type="evidence" value="ECO:0007669"/>
    <property type="project" value="UniProtKB-KW"/>
</dbReference>
<gene>
    <name evidence="13" type="ORF">C6569_20405</name>
</gene>
<comment type="catalytic activity">
    <reaction evidence="1">
        <text>ATP + protein L-histidine = ADP + protein N-phospho-L-histidine.</text>
        <dbReference type="EC" id="2.7.13.3"/>
    </reaction>
</comment>
<dbReference type="Pfam" id="PF02518">
    <property type="entry name" value="HATPase_c"/>
    <property type="match status" value="1"/>
</dbReference>
<dbReference type="Gene3D" id="3.30.565.10">
    <property type="entry name" value="Histidine kinase-like ATPase, C-terminal domain"/>
    <property type="match status" value="1"/>
</dbReference>